<protein>
    <submittedName>
        <fullName evidence="2">Uncharacterized protein</fullName>
    </submittedName>
</protein>
<evidence type="ECO:0000256" key="1">
    <source>
        <dbReference type="SAM" id="SignalP"/>
    </source>
</evidence>
<dbReference type="EMBL" id="OIVN01001921">
    <property type="protein sequence ID" value="SPC98940.1"/>
    <property type="molecule type" value="Genomic_DNA"/>
</dbReference>
<feature type="signal peptide" evidence="1">
    <location>
        <begin position="1"/>
        <end position="22"/>
    </location>
</feature>
<accession>A0A2N9GHP7</accession>
<gene>
    <name evidence="2" type="ORF">FSB_LOCUS26822</name>
</gene>
<sequence>MTNRSVVARLEIFLVFATAGSGAPMAYVVEGVSLFGATSYFGSIPAGDLEVAPEVCSNIDSAVGHGSELRALAFPWRPHRMFHRLGRTSDTIHMSEDDANVGITGEIAVASLPLRSIAGIGSSVGASAISDEIVDCFREFDKRRLNPHPEWHFWKHGNFVAKFKLGAGFGGPMLSLLGSVLVAMDNSDLGSVTKVQIFSVEMCYSRPHGEEMQVLQHQIALLQDSLAVLTTYHEEMVSTGVTVPEFERSRSLFDSFIH</sequence>
<name>A0A2N9GHP7_FAGSY</name>
<reference evidence="2" key="1">
    <citation type="submission" date="2018-02" db="EMBL/GenBank/DDBJ databases">
        <authorList>
            <person name="Cohen D.B."/>
            <person name="Kent A.D."/>
        </authorList>
    </citation>
    <scope>NUCLEOTIDE SEQUENCE</scope>
</reference>
<organism evidence="2">
    <name type="scientific">Fagus sylvatica</name>
    <name type="common">Beechnut</name>
    <dbReference type="NCBI Taxonomy" id="28930"/>
    <lineage>
        <taxon>Eukaryota</taxon>
        <taxon>Viridiplantae</taxon>
        <taxon>Streptophyta</taxon>
        <taxon>Embryophyta</taxon>
        <taxon>Tracheophyta</taxon>
        <taxon>Spermatophyta</taxon>
        <taxon>Magnoliopsida</taxon>
        <taxon>eudicotyledons</taxon>
        <taxon>Gunneridae</taxon>
        <taxon>Pentapetalae</taxon>
        <taxon>rosids</taxon>
        <taxon>fabids</taxon>
        <taxon>Fagales</taxon>
        <taxon>Fagaceae</taxon>
        <taxon>Fagus</taxon>
    </lineage>
</organism>
<keyword evidence="1" id="KW-0732">Signal</keyword>
<proteinExistence type="predicted"/>
<feature type="chain" id="PRO_5014653806" evidence="1">
    <location>
        <begin position="23"/>
        <end position="258"/>
    </location>
</feature>
<evidence type="ECO:0000313" key="2">
    <source>
        <dbReference type="EMBL" id="SPC98940.1"/>
    </source>
</evidence>
<dbReference type="AlphaFoldDB" id="A0A2N9GHP7"/>